<dbReference type="EMBL" id="PFGP01000060">
    <property type="protein sequence ID" value="PIW66534.1"/>
    <property type="molecule type" value="Genomic_DNA"/>
</dbReference>
<dbReference type="PANTHER" id="PTHR23518:SF2">
    <property type="entry name" value="MAJOR FACILITATOR SUPERFAMILY TRANSPORTER"/>
    <property type="match status" value="1"/>
</dbReference>
<organism evidence="6 7">
    <name type="scientific">Candidatus Taenaricola geysiri</name>
    <dbReference type="NCBI Taxonomy" id="1974752"/>
    <lineage>
        <taxon>Bacteria</taxon>
        <taxon>Pseudomonadati</taxon>
        <taxon>Candidatus Omnitrophota</taxon>
        <taxon>Candidatus Taenaricola</taxon>
    </lineage>
</organism>
<keyword evidence="2 4" id="KW-1133">Transmembrane helix</keyword>
<protein>
    <submittedName>
        <fullName evidence="6">MFS transporter</fullName>
    </submittedName>
</protein>
<accession>A0A2J0LI36</accession>
<evidence type="ECO:0000313" key="7">
    <source>
        <dbReference type="Proteomes" id="UP000231267"/>
    </source>
</evidence>
<feature type="transmembrane region" description="Helical" evidence="4">
    <location>
        <begin position="214"/>
        <end position="233"/>
    </location>
</feature>
<feature type="transmembrane region" description="Helical" evidence="4">
    <location>
        <begin position="27"/>
        <end position="49"/>
    </location>
</feature>
<feature type="domain" description="Major facilitator superfamily (MFS) profile" evidence="5">
    <location>
        <begin position="9"/>
        <end position="387"/>
    </location>
</feature>
<feature type="transmembrane region" description="Helical" evidence="4">
    <location>
        <begin position="364"/>
        <end position="385"/>
    </location>
</feature>
<name>A0A2J0LI36_9BACT</name>
<comment type="caution">
    <text evidence="6">The sequence shown here is derived from an EMBL/GenBank/DDBJ whole genome shotgun (WGS) entry which is preliminary data.</text>
</comment>
<dbReference type="InterPro" id="IPR020846">
    <property type="entry name" value="MFS_dom"/>
</dbReference>
<feature type="transmembrane region" description="Helical" evidence="4">
    <location>
        <begin position="334"/>
        <end position="358"/>
    </location>
</feature>
<sequence length="387" mass="42722">MQKKKLDKNIFTLGLVSLFTDISSQMIYPLLPIFLSSVLGVGVAFIGLLEGIAEATASILKVFSGWYSDKLKKRKPIIFLGYSLSTIGKPFLYLVTAGWHVLIVRFIDRVGKGIRTSPRDALVADLSLPEQRGKAFGIQRAMDRMGAFLGPLVAFAILPMLNNNLRLVFLLAFFPAFVAVLIIIFFLKEKRHVEDPPKEIKAISLKHFSSDFKFFVLILAIFTLGNSSDAFLILRAKDLGVKIVLIPILWLVYNFVSSASSIPLGHLSDKIGRRKATLLGFSVYGAVYLGFAFSNTQSLIWIFMALYGVYYGLSEGVLRAYVADLVEDKSVLASAYGIYHTVVGLCMFPASLIMGILWQQYSPTVAFGFGASLSLVAAILLSIFIKK</sequence>
<dbReference type="PANTHER" id="PTHR23518">
    <property type="entry name" value="C-METHYLTRANSFERASE"/>
    <property type="match status" value="1"/>
</dbReference>
<evidence type="ECO:0000313" key="6">
    <source>
        <dbReference type="EMBL" id="PIW66534.1"/>
    </source>
</evidence>
<gene>
    <name evidence="6" type="ORF">COW11_02780</name>
</gene>
<dbReference type="PROSITE" id="PS50850">
    <property type="entry name" value="MFS"/>
    <property type="match status" value="1"/>
</dbReference>
<dbReference type="GO" id="GO:0022857">
    <property type="term" value="F:transmembrane transporter activity"/>
    <property type="evidence" value="ECO:0007669"/>
    <property type="project" value="InterPro"/>
</dbReference>
<evidence type="ECO:0000256" key="4">
    <source>
        <dbReference type="SAM" id="Phobius"/>
    </source>
</evidence>
<reference evidence="6 7" key="1">
    <citation type="submission" date="2017-09" db="EMBL/GenBank/DDBJ databases">
        <title>Depth-based differentiation of microbial function through sediment-hosted aquifers and enrichment of novel symbionts in the deep terrestrial subsurface.</title>
        <authorList>
            <person name="Probst A.J."/>
            <person name="Ladd B."/>
            <person name="Jarett J.K."/>
            <person name="Geller-Mcgrath D.E."/>
            <person name="Sieber C.M."/>
            <person name="Emerson J.B."/>
            <person name="Anantharaman K."/>
            <person name="Thomas B.C."/>
            <person name="Malmstrom R."/>
            <person name="Stieglmeier M."/>
            <person name="Klingl A."/>
            <person name="Woyke T."/>
            <person name="Ryan C.M."/>
            <person name="Banfield J.F."/>
        </authorList>
    </citation>
    <scope>NUCLEOTIDE SEQUENCE [LARGE SCALE GENOMIC DNA]</scope>
    <source>
        <strain evidence="6">CG12_big_fil_rev_8_21_14_0_65_43_15</strain>
    </source>
</reference>
<dbReference type="InterPro" id="IPR011701">
    <property type="entry name" value="MFS"/>
</dbReference>
<keyword evidence="3 4" id="KW-0472">Membrane</keyword>
<dbReference type="AlphaFoldDB" id="A0A2J0LI36"/>
<feature type="transmembrane region" description="Helical" evidence="4">
    <location>
        <begin position="239"/>
        <end position="256"/>
    </location>
</feature>
<dbReference type="Proteomes" id="UP000231267">
    <property type="component" value="Unassembled WGS sequence"/>
</dbReference>
<dbReference type="InterPro" id="IPR036259">
    <property type="entry name" value="MFS_trans_sf"/>
</dbReference>
<dbReference type="Pfam" id="PF07690">
    <property type="entry name" value="MFS_1"/>
    <property type="match status" value="1"/>
</dbReference>
<evidence type="ECO:0000256" key="1">
    <source>
        <dbReference type="ARBA" id="ARBA00022692"/>
    </source>
</evidence>
<feature type="transmembrane region" description="Helical" evidence="4">
    <location>
        <begin position="276"/>
        <end position="293"/>
    </location>
</feature>
<evidence type="ECO:0000256" key="2">
    <source>
        <dbReference type="ARBA" id="ARBA00022989"/>
    </source>
</evidence>
<feature type="transmembrane region" description="Helical" evidence="4">
    <location>
        <begin position="299"/>
        <end position="322"/>
    </location>
</feature>
<keyword evidence="1 4" id="KW-0812">Transmembrane</keyword>
<feature type="transmembrane region" description="Helical" evidence="4">
    <location>
        <begin position="141"/>
        <end position="161"/>
    </location>
</feature>
<proteinExistence type="predicted"/>
<dbReference type="SUPFAM" id="SSF103473">
    <property type="entry name" value="MFS general substrate transporter"/>
    <property type="match status" value="1"/>
</dbReference>
<evidence type="ECO:0000259" key="5">
    <source>
        <dbReference type="PROSITE" id="PS50850"/>
    </source>
</evidence>
<dbReference type="CDD" id="cd17370">
    <property type="entry name" value="MFS_MJ1317_like"/>
    <property type="match status" value="1"/>
</dbReference>
<feature type="transmembrane region" description="Helical" evidence="4">
    <location>
        <begin position="167"/>
        <end position="187"/>
    </location>
</feature>
<evidence type="ECO:0000256" key="3">
    <source>
        <dbReference type="ARBA" id="ARBA00023136"/>
    </source>
</evidence>
<dbReference type="Gene3D" id="1.20.1250.20">
    <property type="entry name" value="MFS general substrate transporter like domains"/>
    <property type="match status" value="2"/>
</dbReference>